<accession>A0ABY8H706</accession>
<feature type="compositionally biased region" description="Basic residues" evidence="1">
    <location>
        <begin position="1"/>
        <end position="10"/>
    </location>
</feature>
<evidence type="ECO:0000256" key="1">
    <source>
        <dbReference type="SAM" id="MobiDB-lite"/>
    </source>
</evidence>
<feature type="region of interest" description="Disordered" evidence="1">
    <location>
        <begin position="1"/>
        <end position="26"/>
    </location>
</feature>
<protein>
    <submittedName>
        <fullName evidence="2">Uncharacterized protein</fullName>
    </submittedName>
</protein>
<dbReference type="Proteomes" id="UP001219037">
    <property type="component" value="Chromosome"/>
</dbReference>
<proteinExistence type="predicted"/>
<name>A0ABY8H706_9MICC</name>
<feature type="compositionally biased region" description="Polar residues" evidence="1">
    <location>
        <begin position="57"/>
        <end position="66"/>
    </location>
</feature>
<sequence>MSHTRFHRPRLYPPQSFEPIPSGPDPEIVSAAAARLAHALVSTAHNERDRRHAAQQRPGQDTPTTETPDHVGTLVDLVEEIGLDTIAQLWSDAPAVSLGGALWRLYALRTATQRNGELWARWYRAGFDAQVARAIAGVVEPPGALELEQLTEQILTGVYDGDFATALERAGAYCRVTSLGQAHHAESLEQSSPDRSRDLLNRARRLLGTAEELEASASAWRNGTLD</sequence>
<reference evidence="2 3" key="1">
    <citation type="submission" date="2023-04" db="EMBL/GenBank/DDBJ databases">
        <title>Funneling lignin-derived compounds into biodiesel using alkali-halophilic Citricoccus sp. P2.</title>
        <authorList>
            <person name="Luo C.-B."/>
        </authorList>
    </citation>
    <scope>NUCLEOTIDE SEQUENCE [LARGE SCALE GENOMIC DNA]</scope>
    <source>
        <strain evidence="2 3">P2</strain>
    </source>
</reference>
<organism evidence="2 3">
    <name type="scientific">Citricoccus muralis</name>
    <dbReference type="NCBI Taxonomy" id="169134"/>
    <lineage>
        <taxon>Bacteria</taxon>
        <taxon>Bacillati</taxon>
        <taxon>Actinomycetota</taxon>
        <taxon>Actinomycetes</taxon>
        <taxon>Micrococcales</taxon>
        <taxon>Micrococcaceae</taxon>
        <taxon>Citricoccus</taxon>
    </lineage>
</organism>
<evidence type="ECO:0000313" key="2">
    <source>
        <dbReference type="EMBL" id="WFP16816.1"/>
    </source>
</evidence>
<dbReference type="EMBL" id="CP121252">
    <property type="protein sequence ID" value="WFP16816.1"/>
    <property type="molecule type" value="Genomic_DNA"/>
</dbReference>
<dbReference type="RefSeq" id="WP_270106590.1">
    <property type="nucleotide sequence ID" value="NZ_CP121252.1"/>
</dbReference>
<keyword evidence="3" id="KW-1185">Reference proteome</keyword>
<feature type="region of interest" description="Disordered" evidence="1">
    <location>
        <begin position="44"/>
        <end position="70"/>
    </location>
</feature>
<evidence type="ECO:0000313" key="3">
    <source>
        <dbReference type="Proteomes" id="UP001219037"/>
    </source>
</evidence>
<gene>
    <name evidence="2" type="ORF">P8192_01420</name>
</gene>